<feature type="signal peptide" evidence="6">
    <location>
        <begin position="1"/>
        <end position="19"/>
    </location>
</feature>
<dbReference type="AlphaFoldDB" id="A0A225X521"/>
<dbReference type="FunFam" id="3.10.50.40:FF:000006">
    <property type="entry name" value="Peptidyl-prolyl cis-trans isomerase"/>
    <property type="match status" value="1"/>
</dbReference>
<keyword evidence="3 5" id="KW-0697">Rotamase</keyword>
<dbReference type="InterPro" id="IPR044609">
    <property type="entry name" value="FKBP2/11"/>
</dbReference>
<evidence type="ECO:0000259" key="7">
    <source>
        <dbReference type="PROSITE" id="PS50059"/>
    </source>
</evidence>
<comment type="caution">
    <text evidence="8">The sequence shown here is derived from an EMBL/GenBank/DDBJ whole genome shotgun (WGS) entry which is preliminary data.</text>
</comment>
<reference evidence="9" key="1">
    <citation type="submission" date="2017-03" db="EMBL/GenBank/DDBJ databases">
        <title>Phytopthora megakarya and P. palmivora, two closely related causual agents of cacao black pod achieved similar genome size and gene model numbers by different mechanisms.</title>
        <authorList>
            <person name="Ali S."/>
            <person name="Shao J."/>
            <person name="Larry D.J."/>
            <person name="Kronmiller B."/>
            <person name="Shen D."/>
            <person name="Strem M.D."/>
            <person name="Melnick R.L."/>
            <person name="Guiltinan M.J."/>
            <person name="Tyler B.M."/>
            <person name="Meinhardt L.W."/>
            <person name="Bailey B.A."/>
        </authorList>
    </citation>
    <scope>NUCLEOTIDE SEQUENCE [LARGE SCALE GENOMIC DNA]</scope>
    <source>
        <strain evidence="9">zdho120</strain>
    </source>
</reference>
<dbReference type="GO" id="GO:0005783">
    <property type="term" value="C:endoplasmic reticulum"/>
    <property type="evidence" value="ECO:0007669"/>
    <property type="project" value="TreeGrafter"/>
</dbReference>
<name>A0A225X521_9STRA</name>
<dbReference type="OrthoDB" id="1902587at2759"/>
<evidence type="ECO:0000256" key="5">
    <source>
        <dbReference type="PROSITE-ProRule" id="PRU00277"/>
    </source>
</evidence>
<dbReference type="GO" id="GO:0003755">
    <property type="term" value="F:peptidyl-prolyl cis-trans isomerase activity"/>
    <property type="evidence" value="ECO:0007669"/>
    <property type="project" value="UniProtKB-KW"/>
</dbReference>
<protein>
    <recommendedName>
        <fullName evidence="2 5">peptidylprolyl isomerase</fullName>
        <ecNumber evidence="2 5">5.2.1.8</ecNumber>
    </recommendedName>
</protein>
<dbReference type="Proteomes" id="UP000198211">
    <property type="component" value="Unassembled WGS sequence"/>
</dbReference>
<dbReference type="Pfam" id="PF00254">
    <property type="entry name" value="FKBP_C"/>
    <property type="match status" value="1"/>
</dbReference>
<dbReference type="EMBL" id="NBNE01000016">
    <property type="protein sequence ID" value="OWZ24358.1"/>
    <property type="molecule type" value="Genomic_DNA"/>
</dbReference>
<feature type="chain" id="PRO_5013053372" description="peptidylprolyl isomerase" evidence="6">
    <location>
        <begin position="20"/>
        <end position="164"/>
    </location>
</feature>
<dbReference type="SUPFAM" id="SSF54534">
    <property type="entry name" value="FKBP-like"/>
    <property type="match status" value="2"/>
</dbReference>
<evidence type="ECO:0000256" key="1">
    <source>
        <dbReference type="ARBA" id="ARBA00000971"/>
    </source>
</evidence>
<evidence type="ECO:0000313" key="9">
    <source>
        <dbReference type="Proteomes" id="UP000198211"/>
    </source>
</evidence>
<comment type="catalytic activity">
    <reaction evidence="1 5">
        <text>[protein]-peptidylproline (omega=180) = [protein]-peptidylproline (omega=0)</text>
        <dbReference type="Rhea" id="RHEA:16237"/>
        <dbReference type="Rhea" id="RHEA-COMP:10747"/>
        <dbReference type="Rhea" id="RHEA-COMP:10748"/>
        <dbReference type="ChEBI" id="CHEBI:83833"/>
        <dbReference type="ChEBI" id="CHEBI:83834"/>
        <dbReference type="EC" id="5.2.1.8"/>
    </reaction>
</comment>
<dbReference type="PANTHER" id="PTHR45779:SF7">
    <property type="entry name" value="PEPTIDYLPROLYL ISOMERASE"/>
    <property type="match status" value="1"/>
</dbReference>
<evidence type="ECO:0000256" key="2">
    <source>
        <dbReference type="ARBA" id="ARBA00013194"/>
    </source>
</evidence>
<evidence type="ECO:0000313" key="8">
    <source>
        <dbReference type="EMBL" id="OWZ24358.1"/>
    </source>
</evidence>
<evidence type="ECO:0000256" key="3">
    <source>
        <dbReference type="ARBA" id="ARBA00023110"/>
    </source>
</evidence>
<gene>
    <name evidence="8" type="ORF">PHMEG_000593</name>
</gene>
<proteinExistence type="predicted"/>
<dbReference type="PROSITE" id="PS50059">
    <property type="entry name" value="FKBP_PPIASE"/>
    <property type="match status" value="1"/>
</dbReference>
<keyword evidence="9" id="KW-1185">Reference proteome</keyword>
<dbReference type="PANTHER" id="PTHR45779">
    <property type="entry name" value="PEPTIDYLPROLYL ISOMERASE"/>
    <property type="match status" value="1"/>
</dbReference>
<sequence>MKWTTFLVAAALAAVQVQAKDDLPPDAQLRIGVKHRPEECKMKSQLGDTLSMHYTGTLRKDGSKFDSSVDRNQPFEFPLGAGRVIKGWDRGVDRNQPFEFPLGAGRVIKGWDRGLVDMCIGEKRRLTIPSDLAYGDRGSPPKIPAKATLVFDVELLDIKRKDEL</sequence>
<organism evidence="8 9">
    <name type="scientific">Phytophthora megakarya</name>
    <dbReference type="NCBI Taxonomy" id="4795"/>
    <lineage>
        <taxon>Eukaryota</taxon>
        <taxon>Sar</taxon>
        <taxon>Stramenopiles</taxon>
        <taxon>Oomycota</taxon>
        <taxon>Peronosporomycetes</taxon>
        <taxon>Peronosporales</taxon>
        <taxon>Peronosporaceae</taxon>
        <taxon>Phytophthora</taxon>
    </lineage>
</organism>
<dbReference type="EC" id="5.2.1.8" evidence="2 5"/>
<keyword evidence="6" id="KW-0732">Signal</keyword>
<keyword evidence="4 5" id="KW-0413">Isomerase</keyword>
<dbReference type="Gene3D" id="3.10.50.40">
    <property type="match status" value="2"/>
</dbReference>
<dbReference type="InterPro" id="IPR001179">
    <property type="entry name" value="PPIase_FKBP_dom"/>
</dbReference>
<feature type="domain" description="PPIase FKBP-type" evidence="7">
    <location>
        <begin position="47"/>
        <end position="159"/>
    </location>
</feature>
<dbReference type="STRING" id="4795.A0A225X521"/>
<accession>A0A225X521</accession>
<evidence type="ECO:0000256" key="4">
    <source>
        <dbReference type="ARBA" id="ARBA00023235"/>
    </source>
</evidence>
<evidence type="ECO:0000256" key="6">
    <source>
        <dbReference type="SAM" id="SignalP"/>
    </source>
</evidence>
<dbReference type="InterPro" id="IPR046357">
    <property type="entry name" value="PPIase_dom_sf"/>
</dbReference>